<dbReference type="GO" id="GO:0016491">
    <property type="term" value="F:oxidoreductase activity"/>
    <property type="evidence" value="ECO:0007669"/>
    <property type="project" value="InterPro"/>
</dbReference>
<dbReference type="AlphaFoldDB" id="A0A2S8F2J4"/>
<accession>A0A2S8F2J4</accession>
<dbReference type="PANTHER" id="PTHR45588">
    <property type="entry name" value="TPR DOMAIN-CONTAINING PROTEIN"/>
    <property type="match status" value="1"/>
</dbReference>
<feature type="domain" description="Thioredoxin" evidence="3">
    <location>
        <begin position="608"/>
        <end position="758"/>
    </location>
</feature>
<dbReference type="SUPFAM" id="SSF52833">
    <property type="entry name" value="Thioredoxin-like"/>
    <property type="match status" value="1"/>
</dbReference>
<feature type="region of interest" description="Disordered" evidence="1">
    <location>
        <begin position="430"/>
        <end position="449"/>
    </location>
</feature>
<dbReference type="EMBL" id="PUIA01000068">
    <property type="protein sequence ID" value="PQO26398.1"/>
    <property type="molecule type" value="Genomic_DNA"/>
</dbReference>
<organism evidence="4 5">
    <name type="scientific">Blastopirellula marina</name>
    <dbReference type="NCBI Taxonomy" id="124"/>
    <lineage>
        <taxon>Bacteria</taxon>
        <taxon>Pseudomonadati</taxon>
        <taxon>Planctomycetota</taxon>
        <taxon>Planctomycetia</taxon>
        <taxon>Pirellulales</taxon>
        <taxon>Pirellulaceae</taxon>
        <taxon>Blastopirellula</taxon>
    </lineage>
</organism>
<dbReference type="InterPro" id="IPR036249">
    <property type="entry name" value="Thioredoxin-like_sf"/>
</dbReference>
<dbReference type="GO" id="GO:0006950">
    <property type="term" value="P:response to stress"/>
    <property type="evidence" value="ECO:0007669"/>
    <property type="project" value="UniProtKB-ARBA"/>
</dbReference>
<dbReference type="PANTHER" id="PTHR45588:SF1">
    <property type="entry name" value="WW DOMAIN-CONTAINING PROTEIN"/>
    <property type="match status" value="1"/>
</dbReference>
<dbReference type="PROSITE" id="PS51257">
    <property type="entry name" value="PROKAR_LIPOPROTEIN"/>
    <property type="match status" value="1"/>
</dbReference>
<feature type="signal peptide" evidence="2">
    <location>
        <begin position="1"/>
        <end position="25"/>
    </location>
</feature>
<comment type="caution">
    <text evidence="4">The sequence shown here is derived from an EMBL/GenBank/DDBJ whole genome shotgun (WGS) entry which is preliminary data.</text>
</comment>
<feature type="chain" id="PRO_5015431763" evidence="2">
    <location>
        <begin position="26"/>
        <end position="766"/>
    </location>
</feature>
<dbReference type="Gene3D" id="3.40.30.10">
    <property type="entry name" value="Glutaredoxin"/>
    <property type="match status" value="1"/>
</dbReference>
<gene>
    <name evidence="4" type="ORF">C5Y96_20415</name>
</gene>
<keyword evidence="2" id="KW-0732">Signal</keyword>
<dbReference type="InterPro" id="IPR000866">
    <property type="entry name" value="AhpC/TSA"/>
</dbReference>
<dbReference type="RefSeq" id="WP_105357195.1">
    <property type="nucleotide sequence ID" value="NZ_PUIA01000068.1"/>
</dbReference>
<proteinExistence type="predicted"/>
<dbReference type="GO" id="GO:0016209">
    <property type="term" value="F:antioxidant activity"/>
    <property type="evidence" value="ECO:0007669"/>
    <property type="project" value="InterPro"/>
</dbReference>
<dbReference type="PROSITE" id="PS51352">
    <property type="entry name" value="THIOREDOXIN_2"/>
    <property type="match status" value="1"/>
</dbReference>
<dbReference type="InterPro" id="IPR013766">
    <property type="entry name" value="Thioredoxin_domain"/>
</dbReference>
<dbReference type="OrthoDB" id="9778494at2"/>
<evidence type="ECO:0000313" key="4">
    <source>
        <dbReference type="EMBL" id="PQO26398.1"/>
    </source>
</evidence>
<dbReference type="Proteomes" id="UP000240009">
    <property type="component" value="Unassembled WGS sequence"/>
</dbReference>
<evidence type="ECO:0000256" key="1">
    <source>
        <dbReference type="SAM" id="MobiDB-lite"/>
    </source>
</evidence>
<dbReference type="Gene3D" id="1.25.40.10">
    <property type="entry name" value="Tetratricopeptide repeat domain"/>
    <property type="match status" value="2"/>
</dbReference>
<sequence length="766" mass="87121">MLRSNFIRDSVWPFLFILLACPLAAEQANVPEDNRDEPTDKVDKILEGHSFHGDVFNEGPRQKAYLMGGTGQVQFPISTADPVVQKFFDQGLGQFYGFWYLEAERSFRHAASLDPDCAMAYWGAAMANLKNLDRAKGFLEEAVARKDNADERERMYIDALNAYVKFDSKEKEKRNDSYTKSLENILLKYPDDLEAKALLALHLYEAKSSSTSYFAANALLEDIFEVEPMHSAHHFRIHFWDRRQPEMALGSAALCGQSSPSIAHMWHMPGHIYSRLHRYHDAAWQQEASARVDHAHMIHDQVMPDEIHNFAHNNEWLIRNLIHIGRVHDAIDLAKNMIELPRHPRYNTLAKNGSTTFGRQRLFQVLRTYEQWDVLIDLANSTYLEPTDDESEQIKRLRYLGLAYFQTGNTEAGKAQIAELERRLETLKAEADSLTESPSEDTDKEEGKKLAEKARKELQSKTKNLETAIKALKGHEAIANQDFQKGYELLKGASDVDSVYLAKVQWQSGDHDAATKALRKIVDSSKNEVYPLAALVEILWLSGKEVECKSAFDQLRQLSAQIDLDIPQFARLTPISKELGFMDDWRIRWQVADDVGERPSLDSLGPFRWYPSQAPNWALNDVQGKQHASTDFQGKPYVVIFYLGSGCLHCAEQLQAFAPRVTEFEEAGLGMLAISTDDPKTLKQSIENYDEVGLPIPLVSDEPLNVFKAFRVYDDFEAQPLHGTFLIDGNGKVRWQDISYQPFMDPGFVLAEAKRLLSQDADPRAN</sequence>
<reference evidence="4 5" key="1">
    <citation type="submission" date="2018-02" db="EMBL/GenBank/DDBJ databases">
        <title>Comparative genomes isolates from brazilian mangrove.</title>
        <authorList>
            <person name="Araujo J.E."/>
            <person name="Taketani R.G."/>
            <person name="Silva M.C.P."/>
            <person name="Loureco M.V."/>
            <person name="Andreote F.D."/>
        </authorList>
    </citation>
    <scope>NUCLEOTIDE SEQUENCE [LARGE SCALE GENOMIC DNA]</scope>
    <source>
        <strain evidence="4 5">HEX-2 MGV</strain>
    </source>
</reference>
<evidence type="ECO:0000256" key="2">
    <source>
        <dbReference type="SAM" id="SignalP"/>
    </source>
</evidence>
<name>A0A2S8F2J4_9BACT</name>
<dbReference type="SUPFAM" id="SSF48452">
    <property type="entry name" value="TPR-like"/>
    <property type="match status" value="1"/>
</dbReference>
<dbReference type="InterPro" id="IPR011990">
    <property type="entry name" value="TPR-like_helical_dom_sf"/>
</dbReference>
<protein>
    <submittedName>
        <fullName evidence="4">Alkyl hydroperoxide reductase</fullName>
    </submittedName>
</protein>
<evidence type="ECO:0000259" key="3">
    <source>
        <dbReference type="PROSITE" id="PS51352"/>
    </source>
</evidence>
<dbReference type="Pfam" id="PF00578">
    <property type="entry name" value="AhpC-TSA"/>
    <property type="match status" value="1"/>
</dbReference>
<evidence type="ECO:0000313" key="5">
    <source>
        <dbReference type="Proteomes" id="UP000240009"/>
    </source>
</evidence>